<proteinExistence type="predicted"/>
<dbReference type="Proteomes" id="UP001367676">
    <property type="component" value="Unassembled WGS sequence"/>
</dbReference>
<reference evidence="1 2" key="1">
    <citation type="submission" date="2024-03" db="EMBL/GenBank/DDBJ databases">
        <title>Adaptation during the transition from Ophiocordyceps entomopathogen to insect associate is accompanied by gene loss and intensified selection.</title>
        <authorList>
            <person name="Ward C.M."/>
            <person name="Onetto C.A."/>
            <person name="Borneman A.R."/>
        </authorList>
    </citation>
    <scope>NUCLEOTIDE SEQUENCE [LARGE SCALE GENOMIC DNA]</scope>
    <source>
        <strain evidence="1">AWRI1</strain>
        <tissue evidence="1">Single Adult Female</tissue>
    </source>
</reference>
<sequence length="88" mass="9925">MITLEVLGSVIDTTPHYHELPKWVHTNRRGARHVVRVRTDDAVAAAANAAECSRRADSTSDDVVGVDVDRRRRALSRRINYPLLQRPP</sequence>
<evidence type="ECO:0000313" key="1">
    <source>
        <dbReference type="EMBL" id="KAK7601778.1"/>
    </source>
</evidence>
<dbReference type="AlphaFoldDB" id="A0AAN9U0S4"/>
<protein>
    <submittedName>
        <fullName evidence="1">Uncharacterized protein</fullName>
    </submittedName>
</protein>
<dbReference type="EMBL" id="JBBCAQ010000010">
    <property type="protein sequence ID" value="KAK7601778.1"/>
    <property type="molecule type" value="Genomic_DNA"/>
</dbReference>
<organism evidence="1 2">
    <name type="scientific">Parthenolecanium corni</name>
    <dbReference type="NCBI Taxonomy" id="536013"/>
    <lineage>
        <taxon>Eukaryota</taxon>
        <taxon>Metazoa</taxon>
        <taxon>Ecdysozoa</taxon>
        <taxon>Arthropoda</taxon>
        <taxon>Hexapoda</taxon>
        <taxon>Insecta</taxon>
        <taxon>Pterygota</taxon>
        <taxon>Neoptera</taxon>
        <taxon>Paraneoptera</taxon>
        <taxon>Hemiptera</taxon>
        <taxon>Sternorrhyncha</taxon>
        <taxon>Coccoidea</taxon>
        <taxon>Coccidae</taxon>
        <taxon>Parthenolecanium</taxon>
    </lineage>
</organism>
<comment type="caution">
    <text evidence="1">The sequence shown here is derived from an EMBL/GenBank/DDBJ whole genome shotgun (WGS) entry which is preliminary data.</text>
</comment>
<keyword evidence="2" id="KW-1185">Reference proteome</keyword>
<name>A0AAN9U0S4_9HEMI</name>
<accession>A0AAN9U0S4</accession>
<evidence type="ECO:0000313" key="2">
    <source>
        <dbReference type="Proteomes" id="UP001367676"/>
    </source>
</evidence>
<gene>
    <name evidence="1" type="ORF">V9T40_009219</name>
</gene>